<evidence type="ECO:0000313" key="4">
    <source>
        <dbReference type="Proteomes" id="UP000075886"/>
    </source>
</evidence>
<dbReference type="Proteomes" id="UP000075886">
    <property type="component" value="Unassembled WGS sequence"/>
</dbReference>
<keyword evidence="2" id="KW-1133">Transmembrane helix</keyword>
<reference evidence="3" key="2">
    <citation type="submission" date="2020-05" db="UniProtKB">
        <authorList>
            <consortium name="EnsemblMetazoa"/>
        </authorList>
    </citation>
    <scope>IDENTIFICATION</scope>
    <source>
        <strain evidence="3">FAR1</strain>
    </source>
</reference>
<keyword evidence="2" id="KW-0812">Transmembrane</keyword>
<keyword evidence="4" id="KW-1185">Reference proteome</keyword>
<accession>A0A182QBY8</accession>
<reference evidence="4" key="1">
    <citation type="submission" date="2014-01" db="EMBL/GenBank/DDBJ databases">
        <title>The Genome Sequence of Anopheles farauti FAR1 (V2).</title>
        <authorList>
            <consortium name="The Broad Institute Genomics Platform"/>
            <person name="Neafsey D.E."/>
            <person name="Besansky N."/>
            <person name="Howell P."/>
            <person name="Walton C."/>
            <person name="Young S.K."/>
            <person name="Zeng Q."/>
            <person name="Gargeya S."/>
            <person name="Fitzgerald M."/>
            <person name="Haas B."/>
            <person name="Abouelleil A."/>
            <person name="Allen A.W."/>
            <person name="Alvarado L."/>
            <person name="Arachchi H.M."/>
            <person name="Berlin A.M."/>
            <person name="Chapman S.B."/>
            <person name="Gainer-Dewar J."/>
            <person name="Goldberg J."/>
            <person name="Griggs A."/>
            <person name="Gujja S."/>
            <person name="Hansen M."/>
            <person name="Howarth C."/>
            <person name="Imamovic A."/>
            <person name="Ireland A."/>
            <person name="Larimer J."/>
            <person name="McCowan C."/>
            <person name="Murphy C."/>
            <person name="Pearson M."/>
            <person name="Poon T.W."/>
            <person name="Priest M."/>
            <person name="Roberts A."/>
            <person name="Saif S."/>
            <person name="Shea T."/>
            <person name="Sisk P."/>
            <person name="Sykes S."/>
            <person name="Wortman J."/>
            <person name="Nusbaum C."/>
            <person name="Birren B."/>
        </authorList>
    </citation>
    <scope>NUCLEOTIDE SEQUENCE [LARGE SCALE GENOMIC DNA]</scope>
    <source>
        <strain evidence="4">FAR1</strain>
    </source>
</reference>
<sequence>MRESSCRGANDDDDDDRRIPVILLQLLLLLLLLLLLGSLGMSLRVPPVPPNQSCFLPSKPPPPRSKGSHRVQAGLGFPSDERYKAAAEKEYFVPKPGHTGRDNRTKTGGRILTSFILFTSLHHYATSQTPTCNLKHSRATEKL</sequence>
<organism evidence="3 4">
    <name type="scientific">Anopheles farauti</name>
    <dbReference type="NCBI Taxonomy" id="69004"/>
    <lineage>
        <taxon>Eukaryota</taxon>
        <taxon>Metazoa</taxon>
        <taxon>Ecdysozoa</taxon>
        <taxon>Arthropoda</taxon>
        <taxon>Hexapoda</taxon>
        <taxon>Insecta</taxon>
        <taxon>Pterygota</taxon>
        <taxon>Neoptera</taxon>
        <taxon>Endopterygota</taxon>
        <taxon>Diptera</taxon>
        <taxon>Nematocera</taxon>
        <taxon>Culicoidea</taxon>
        <taxon>Culicidae</taxon>
        <taxon>Anophelinae</taxon>
        <taxon>Anopheles</taxon>
    </lineage>
</organism>
<feature type="region of interest" description="Disordered" evidence="1">
    <location>
        <begin position="50"/>
        <end position="74"/>
    </location>
</feature>
<evidence type="ECO:0000256" key="1">
    <source>
        <dbReference type="SAM" id="MobiDB-lite"/>
    </source>
</evidence>
<protein>
    <submittedName>
        <fullName evidence="3">Uncharacterized protein</fullName>
    </submittedName>
</protein>
<proteinExistence type="predicted"/>
<name>A0A182QBY8_9DIPT</name>
<evidence type="ECO:0000256" key="2">
    <source>
        <dbReference type="SAM" id="Phobius"/>
    </source>
</evidence>
<keyword evidence="2" id="KW-0472">Membrane</keyword>
<evidence type="ECO:0000313" key="3">
    <source>
        <dbReference type="EnsemblMetazoa" id="AFAF007126-PA"/>
    </source>
</evidence>
<dbReference type="EMBL" id="AXCN02001469">
    <property type="status" value="NOT_ANNOTATED_CDS"/>
    <property type="molecule type" value="Genomic_DNA"/>
</dbReference>
<dbReference type="AlphaFoldDB" id="A0A182QBY8"/>
<dbReference type="VEuPathDB" id="VectorBase:AFAF007126"/>
<feature type="transmembrane region" description="Helical" evidence="2">
    <location>
        <begin position="21"/>
        <end position="43"/>
    </location>
</feature>
<dbReference type="EnsemblMetazoa" id="AFAF007126-RA">
    <property type="protein sequence ID" value="AFAF007126-PA"/>
    <property type="gene ID" value="AFAF007126"/>
</dbReference>